<comment type="caution">
    <text evidence="2">The sequence shown here is derived from an EMBL/GenBank/DDBJ whole genome shotgun (WGS) entry which is preliminary data.</text>
</comment>
<evidence type="ECO:0000259" key="1">
    <source>
        <dbReference type="Pfam" id="PF13524"/>
    </source>
</evidence>
<organism evidence="2 3">
    <name type="scientific">Bacillus thuringiensis</name>
    <dbReference type="NCBI Taxonomy" id="1428"/>
    <lineage>
        <taxon>Bacteria</taxon>
        <taxon>Bacillati</taxon>
        <taxon>Bacillota</taxon>
        <taxon>Bacilli</taxon>
        <taxon>Bacillales</taxon>
        <taxon>Bacillaceae</taxon>
        <taxon>Bacillus</taxon>
        <taxon>Bacillus cereus group</taxon>
    </lineage>
</organism>
<dbReference type="RefSeq" id="WP_061688286.1">
    <property type="nucleotide sequence ID" value="NZ_LDER01000147.1"/>
</dbReference>
<name>A0A437SMU9_BACTU</name>
<dbReference type="AlphaFoldDB" id="A0A437SMU9"/>
<evidence type="ECO:0000313" key="2">
    <source>
        <dbReference type="EMBL" id="RVU64552.1"/>
    </source>
</evidence>
<dbReference type="Proteomes" id="UP000286687">
    <property type="component" value="Unassembled WGS sequence"/>
</dbReference>
<dbReference type="EMBL" id="LDER01000147">
    <property type="protein sequence ID" value="RVU64552.1"/>
    <property type="molecule type" value="Genomic_DNA"/>
</dbReference>
<gene>
    <name evidence="2" type="ORF">BM74_09040</name>
</gene>
<dbReference type="Pfam" id="PF13524">
    <property type="entry name" value="Glyco_trans_1_2"/>
    <property type="match status" value="1"/>
</dbReference>
<sequence length="326" mass="38073">MNLLNANVLFVQSGIPFYYPSIEMSIYNALQKVVQAVTMVSSKEVIKTAIKTKPDFILVLHGLHPDFNHDVIPMLKHYGYKTGIWLTDDPYYSDLTQHIVPQYDYVFTQDTGIIDFYQKLGCSHVYYVPLASDSSVYKPNLEYISYKYDISFLGTAFENRLSFIDSIADYLKQKNTCIVGYGWEKLKHYESLKDKIKLLPFATYEESLQYYTSSKINVNMHRSTQDQTLNRNSLQIEAHSINNRTFEIASSCAFQLTDVRCNLAAHYTLGTEIETFHSPTEFITKSEYYLKHEKERLHIAMNGYKRTLREHTYNHRIRQLLDHINI</sequence>
<dbReference type="SUPFAM" id="SSF53756">
    <property type="entry name" value="UDP-Glycosyltransferase/glycogen phosphorylase"/>
    <property type="match status" value="1"/>
</dbReference>
<evidence type="ECO:0000313" key="3">
    <source>
        <dbReference type="Proteomes" id="UP000286687"/>
    </source>
</evidence>
<dbReference type="InterPro" id="IPR055259">
    <property type="entry name" value="YkvP/CgeB_Glyco_trans-like"/>
</dbReference>
<protein>
    <submittedName>
        <fullName evidence="2">Spore maturation protein</fullName>
    </submittedName>
</protein>
<feature type="domain" description="Spore protein YkvP/CgeB glycosyl transferase-like" evidence="1">
    <location>
        <begin position="164"/>
        <end position="322"/>
    </location>
</feature>
<accession>A0A437SMU9</accession>
<reference evidence="2 3" key="1">
    <citation type="submission" date="2018-01" db="EMBL/GenBank/DDBJ databases">
        <title>Complete genome sequence of G25-42.</title>
        <authorList>
            <person name="Zheng Z."/>
            <person name="Sun M."/>
        </authorList>
    </citation>
    <scope>NUCLEOTIDE SEQUENCE [LARGE SCALE GENOMIC DNA]</scope>
    <source>
        <strain evidence="2 3">G25-42</strain>
    </source>
</reference>
<proteinExistence type="predicted"/>